<protein>
    <recommendedName>
        <fullName evidence="5">Tyrosine-protein phosphatase</fullName>
        <ecNumber evidence="5">3.1.3.48</ecNumber>
    </recommendedName>
</protein>
<accession>A0ABT9V339</accession>
<dbReference type="RefSeq" id="WP_307149924.1">
    <property type="nucleotide sequence ID" value="NZ_JAUSTU010000006.1"/>
</dbReference>
<comment type="caution">
    <text evidence="6">The sequence shown here is derived from an EMBL/GenBank/DDBJ whole genome shotgun (WGS) entry which is preliminary data.</text>
</comment>
<dbReference type="InterPro" id="IPR016195">
    <property type="entry name" value="Pol/histidinol_Pase-like"/>
</dbReference>
<evidence type="ECO:0000256" key="4">
    <source>
        <dbReference type="ARBA" id="ARBA00051722"/>
    </source>
</evidence>
<dbReference type="SUPFAM" id="SSF89550">
    <property type="entry name" value="PHP domain-like"/>
    <property type="match status" value="1"/>
</dbReference>
<dbReference type="GO" id="GO:0004725">
    <property type="term" value="F:protein tyrosine phosphatase activity"/>
    <property type="evidence" value="ECO:0007669"/>
    <property type="project" value="UniProtKB-EC"/>
</dbReference>
<dbReference type="PANTHER" id="PTHR39181:SF1">
    <property type="entry name" value="TYROSINE-PROTEIN PHOSPHATASE YWQE"/>
    <property type="match status" value="1"/>
</dbReference>
<reference evidence="6 7" key="1">
    <citation type="submission" date="2023-07" db="EMBL/GenBank/DDBJ databases">
        <title>Genomic Encyclopedia of Type Strains, Phase IV (KMG-IV): sequencing the most valuable type-strain genomes for metagenomic binning, comparative biology and taxonomic classification.</title>
        <authorList>
            <person name="Goeker M."/>
        </authorList>
    </citation>
    <scope>NUCLEOTIDE SEQUENCE [LARGE SCALE GENOMIC DNA]</scope>
    <source>
        <strain evidence="6 7">DSM 23948</strain>
    </source>
</reference>
<dbReference type="PANTHER" id="PTHR39181">
    <property type="entry name" value="TYROSINE-PROTEIN PHOSPHATASE YWQE"/>
    <property type="match status" value="1"/>
</dbReference>
<evidence type="ECO:0000313" key="7">
    <source>
        <dbReference type="Proteomes" id="UP001231362"/>
    </source>
</evidence>
<name>A0ABT9V339_9BACL</name>
<sequence length="253" mass="28443">MVDIHSHIIPGVDDGPPQIAEFIEMAVAAVSNGITDLIATPHHMNGVYENPKEKIRNAIRQYQKYLQNEGIPLSIHPGQELRLHRDMFKLFEKEVLTLNDKGRYLLLELSAGGVPPNIHHAVYELRLKGIVPIIAHPERNKGIEEEPNLLYELIHEGALVQVTAASVLGNFGKKAKALSEKLIEHHMVHFIASDAHNCSSRGFSLQEAYRRISADFGRNFTAFYKTNAEALLMGEKLEHQEPVPIRKKILGLF</sequence>
<evidence type="ECO:0000256" key="5">
    <source>
        <dbReference type="PIRNR" id="PIRNR016557"/>
    </source>
</evidence>
<dbReference type="Pfam" id="PF19567">
    <property type="entry name" value="CpsB_CapC"/>
    <property type="match status" value="1"/>
</dbReference>
<evidence type="ECO:0000256" key="2">
    <source>
        <dbReference type="ARBA" id="ARBA00022801"/>
    </source>
</evidence>
<gene>
    <name evidence="6" type="ORF">J2S07_001667</name>
</gene>
<dbReference type="Gene3D" id="3.20.20.140">
    <property type="entry name" value="Metal-dependent hydrolases"/>
    <property type="match status" value="1"/>
</dbReference>
<dbReference type="EMBL" id="JAUSTU010000006">
    <property type="protein sequence ID" value="MDQ0155362.1"/>
    <property type="molecule type" value="Genomic_DNA"/>
</dbReference>
<evidence type="ECO:0000256" key="3">
    <source>
        <dbReference type="ARBA" id="ARBA00022912"/>
    </source>
</evidence>
<dbReference type="PIRSF" id="PIRSF016557">
    <property type="entry name" value="Caps_synth_CpsB"/>
    <property type="match status" value="1"/>
</dbReference>
<keyword evidence="3 5" id="KW-0904">Protein phosphatase</keyword>
<dbReference type="Proteomes" id="UP001231362">
    <property type="component" value="Unassembled WGS sequence"/>
</dbReference>
<keyword evidence="2 5" id="KW-0378">Hydrolase</keyword>
<evidence type="ECO:0000256" key="1">
    <source>
        <dbReference type="ARBA" id="ARBA00005750"/>
    </source>
</evidence>
<proteinExistence type="inferred from homology"/>
<comment type="similarity">
    <text evidence="1 5">Belongs to the metallo-dependent hydrolases superfamily. CpsB/CapC family.</text>
</comment>
<evidence type="ECO:0000313" key="6">
    <source>
        <dbReference type="EMBL" id="MDQ0155362.1"/>
    </source>
</evidence>
<dbReference type="EC" id="3.1.3.48" evidence="5"/>
<comment type="catalytic activity">
    <reaction evidence="4 5">
        <text>O-phospho-L-tyrosyl-[protein] + H2O = L-tyrosyl-[protein] + phosphate</text>
        <dbReference type="Rhea" id="RHEA:10684"/>
        <dbReference type="Rhea" id="RHEA-COMP:10136"/>
        <dbReference type="Rhea" id="RHEA-COMP:20101"/>
        <dbReference type="ChEBI" id="CHEBI:15377"/>
        <dbReference type="ChEBI" id="CHEBI:43474"/>
        <dbReference type="ChEBI" id="CHEBI:46858"/>
        <dbReference type="ChEBI" id="CHEBI:61978"/>
        <dbReference type="EC" id="3.1.3.48"/>
    </reaction>
</comment>
<dbReference type="InterPro" id="IPR016667">
    <property type="entry name" value="Caps_polysacc_synth_CpsB/CapC"/>
</dbReference>
<keyword evidence="7" id="KW-1185">Reference proteome</keyword>
<organism evidence="6 7">
    <name type="scientific">Anoxybacillus andreesenii</name>
    <dbReference type="NCBI Taxonomy" id="1325932"/>
    <lineage>
        <taxon>Bacteria</taxon>
        <taxon>Bacillati</taxon>
        <taxon>Bacillota</taxon>
        <taxon>Bacilli</taxon>
        <taxon>Bacillales</taxon>
        <taxon>Anoxybacillaceae</taxon>
        <taxon>Anoxybacillus</taxon>
    </lineage>
</organism>